<evidence type="ECO:0000313" key="1">
    <source>
        <dbReference type="EMBL" id="KAF4120933.1"/>
    </source>
</evidence>
<dbReference type="AlphaFoldDB" id="A0A9P5CYX4"/>
<dbReference type="RefSeq" id="XP_035319585.1">
    <property type="nucleotide sequence ID" value="XM_035464399.1"/>
</dbReference>
<organism evidence="1 2">
    <name type="scientific">Geosmithia morbida</name>
    <dbReference type="NCBI Taxonomy" id="1094350"/>
    <lineage>
        <taxon>Eukaryota</taxon>
        <taxon>Fungi</taxon>
        <taxon>Dikarya</taxon>
        <taxon>Ascomycota</taxon>
        <taxon>Pezizomycotina</taxon>
        <taxon>Sordariomycetes</taxon>
        <taxon>Hypocreomycetidae</taxon>
        <taxon>Hypocreales</taxon>
        <taxon>Bionectriaceae</taxon>
        <taxon>Geosmithia</taxon>
    </lineage>
</organism>
<comment type="caution">
    <text evidence="1">The sequence shown here is derived from an EMBL/GenBank/DDBJ whole genome shotgun (WGS) entry which is preliminary data.</text>
</comment>
<name>A0A9P5CYX4_9HYPO</name>
<protein>
    <submittedName>
        <fullName evidence="1">6-methylsalicylate decarboxylase</fullName>
    </submittedName>
</protein>
<evidence type="ECO:0000313" key="2">
    <source>
        <dbReference type="Proteomes" id="UP000749293"/>
    </source>
</evidence>
<gene>
    <name evidence="1" type="ORF">GMORB2_2419</name>
</gene>
<dbReference type="EMBL" id="JAANYQ010000014">
    <property type="protein sequence ID" value="KAF4120933.1"/>
    <property type="molecule type" value="Genomic_DNA"/>
</dbReference>
<reference evidence="1" key="1">
    <citation type="submission" date="2020-03" db="EMBL/GenBank/DDBJ databases">
        <title>Site-based positive gene gene selection in Geosmithia morbida across the United States reveals a broad range of putative effectors and factors for local host and environmental adapation.</title>
        <authorList>
            <person name="Onufrak A."/>
            <person name="Murdoch R.W."/>
            <person name="Gazis R."/>
            <person name="Huff M."/>
            <person name="Staton M."/>
            <person name="Klingeman W."/>
            <person name="Hadziabdic D."/>
        </authorList>
    </citation>
    <scope>NUCLEOTIDE SEQUENCE</scope>
    <source>
        <strain evidence="1">1262</strain>
    </source>
</reference>
<dbReference type="GeneID" id="55968649"/>
<dbReference type="Proteomes" id="UP000749293">
    <property type="component" value="Unassembled WGS sequence"/>
</dbReference>
<accession>A0A9P5CYX4</accession>
<sequence>MSCWLPSPTYILDKELALKGIAYAPNVLEAEGITLFTRYDLDNYYLGPPIFKDIWARPNLRSAAILGHPIHLVNAILVCGLS</sequence>
<proteinExistence type="predicted"/>
<dbReference type="OrthoDB" id="2832284at2759"/>
<keyword evidence="2" id="KW-1185">Reference proteome</keyword>